<comment type="caution">
    <text evidence="1">The sequence shown here is derived from an EMBL/GenBank/DDBJ whole genome shotgun (WGS) entry which is preliminary data.</text>
</comment>
<dbReference type="AlphaFoldDB" id="A0A0F9F3A9"/>
<dbReference type="Pfam" id="PF15632">
    <property type="entry name" value="ATPgrasp_Ter"/>
    <property type="match status" value="1"/>
</dbReference>
<sequence length="221" mass="25348">MPKCDLVSNWNDLTNKVKSYNYPENNVVIKYPLGNGMRGFRVLSKKSKSKDDFYTQKPTGIHTNLDLLHTELGNEFKPVMIMEFLPGAEFTVDVLRKENNMTIIIPRKREQIRSGITFLGITEKRDDIIEFTQKLSDKINLEYAFGFQFKEKENGMPILLESNPRIQGTMVLSTLSGVNIIYGSIKQALDEEFLVSKIKWGTKFLRYWGGLGIDGQKVVEI</sequence>
<dbReference type="EMBL" id="LAZR01032147">
    <property type="protein sequence ID" value="KKL51730.1"/>
    <property type="molecule type" value="Genomic_DNA"/>
</dbReference>
<evidence type="ECO:0008006" key="2">
    <source>
        <dbReference type="Google" id="ProtNLM"/>
    </source>
</evidence>
<accession>A0A0F9F3A9</accession>
<name>A0A0F9F3A9_9ZZZZ</name>
<proteinExistence type="predicted"/>
<organism evidence="1">
    <name type="scientific">marine sediment metagenome</name>
    <dbReference type="NCBI Taxonomy" id="412755"/>
    <lineage>
        <taxon>unclassified sequences</taxon>
        <taxon>metagenomes</taxon>
        <taxon>ecological metagenomes</taxon>
    </lineage>
</organism>
<dbReference type="Gene3D" id="3.30.470.20">
    <property type="entry name" value="ATP-grasp fold, B domain"/>
    <property type="match status" value="1"/>
</dbReference>
<gene>
    <name evidence="1" type="ORF">LCGC14_2292580</name>
</gene>
<evidence type="ECO:0000313" key="1">
    <source>
        <dbReference type="EMBL" id="KKL51730.1"/>
    </source>
</evidence>
<reference evidence="1" key="1">
    <citation type="journal article" date="2015" name="Nature">
        <title>Complex archaea that bridge the gap between prokaryotes and eukaryotes.</title>
        <authorList>
            <person name="Spang A."/>
            <person name="Saw J.H."/>
            <person name="Jorgensen S.L."/>
            <person name="Zaremba-Niedzwiedzka K."/>
            <person name="Martijn J."/>
            <person name="Lind A.E."/>
            <person name="van Eijk R."/>
            <person name="Schleper C."/>
            <person name="Guy L."/>
            <person name="Ettema T.J."/>
        </authorList>
    </citation>
    <scope>NUCLEOTIDE SEQUENCE</scope>
</reference>
<dbReference type="SUPFAM" id="SSF56059">
    <property type="entry name" value="Glutathione synthetase ATP-binding domain-like"/>
    <property type="match status" value="1"/>
</dbReference>
<protein>
    <recommendedName>
        <fullName evidence="2">ATP-grasp domain-containing protein</fullName>
    </recommendedName>
</protein>